<gene>
    <name evidence="2" type="ORF">GA0061101_12840</name>
    <name evidence="3" type="ORF">GA0061101_15219</name>
</gene>
<keyword evidence="3" id="KW-0540">Nuclease</keyword>
<reference evidence="4" key="1">
    <citation type="submission" date="2016-08" db="EMBL/GenBank/DDBJ databases">
        <authorList>
            <person name="Varghese N."/>
            <person name="Submissions Spin"/>
        </authorList>
    </citation>
    <scope>NUCLEOTIDE SEQUENCE [LARGE SCALE GENOMIC DNA]</scope>
    <source>
        <strain evidence="4">P1-7</strain>
    </source>
</reference>
<evidence type="ECO:0000313" key="2">
    <source>
        <dbReference type="EMBL" id="SCB48597.1"/>
    </source>
</evidence>
<dbReference type="GO" id="GO:0004519">
    <property type="term" value="F:endonuclease activity"/>
    <property type="evidence" value="ECO:0007669"/>
    <property type="project" value="UniProtKB-KW"/>
</dbReference>
<organism evidence="3 4">
    <name type="scientific">Rhizobium lusitanum</name>
    <dbReference type="NCBI Taxonomy" id="293958"/>
    <lineage>
        <taxon>Bacteria</taxon>
        <taxon>Pseudomonadati</taxon>
        <taxon>Pseudomonadota</taxon>
        <taxon>Alphaproteobacteria</taxon>
        <taxon>Hyphomicrobiales</taxon>
        <taxon>Rhizobiaceae</taxon>
        <taxon>Rhizobium/Agrobacterium group</taxon>
        <taxon>Rhizobium</taxon>
    </lineage>
</organism>
<dbReference type="EMBL" id="FMAF01000028">
    <property type="protein sequence ID" value="SCB48597.1"/>
    <property type="molecule type" value="Genomic_DNA"/>
</dbReference>
<dbReference type="SUPFAM" id="SSF53098">
    <property type="entry name" value="Ribonuclease H-like"/>
    <property type="match status" value="1"/>
</dbReference>
<evidence type="ECO:0000313" key="3">
    <source>
        <dbReference type="EMBL" id="SCB52652.1"/>
    </source>
</evidence>
<reference evidence="3 4" key="2">
    <citation type="submission" date="2016-08" db="EMBL/GenBank/DDBJ databases">
        <authorList>
            <person name="Seilhamer J.J."/>
        </authorList>
    </citation>
    <scope>NUCLEOTIDE SEQUENCE [LARGE SCALE GENOMIC DNA]</scope>
    <source>
        <strain evidence="3 4">P1-7</strain>
    </source>
</reference>
<dbReference type="InterPro" id="IPR012337">
    <property type="entry name" value="RNaseH-like_sf"/>
</dbReference>
<evidence type="ECO:0000259" key="1">
    <source>
        <dbReference type="Pfam" id="PF13546"/>
    </source>
</evidence>
<keyword evidence="3" id="KW-0378">Hydrolase</keyword>
<proteinExistence type="predicted"/>
<name>A0A1C3XK36_9HYPH</name>
<dbReference type="EMBL" id="FMAF01000052">
    <property type="protein sequence ID" value="SCB52652.1"/>
    <property type="molecule type" value="Genomic_DNA"/>
</dbReference>
<evidence type="ECO:0000313" key="4">
    <source>
        <dbReference type="Proteomes" id="UP000199205"/>
    </source>
</evidence>
<protein>
    <submittedName>
        <fullName evidence="3">DDE superfamily endonuclease</fullName>
    </submittedName>
</protein>
<keyword evidence="3" id="KW-0255">Endonuclease</keyword>
<accession>A0A1C3XK36</accession>
<dbReference type="Pfam" id="PF13546">
    <property type="entry name" value="DDE_5"/>
    <property type="match status" value="1"/>
</dbReference>
<dbReference type="OrthoDB" id="53473at2"/>
<dbReference type="InterPro" id="IPR038721">
    <property type="entry name" value="IS701-like_DDE_dom"/>
</dbReference>
<sequence>MTDHNENCVGSGDPVPQILRQWLSSFRPWFTAPSWEHLLVLVMGAILSPGKRTVTSCLRITGRAEAGNFSLYHQLLNRARWNPRTLASRLLSVVVASLVPDGPIVIGMDDTIERRWGPKIAARGIYRDPVRSSHGHFVKASGLRWLSFMVLAPVPWAKCIKALPVLTLLCPSERYDKKRGRRHKLLTDWARQGVMQLCRWLPGRDLIFVGDSSFAVHTLAAALPGRATLITRLRLDASLFTPPDPRHEHTLGRPAQKGMPLPKLKAVLNNPKTVWQRVIASTWYGRQTDKHLDITTGTGLWYRRGTPPRPIRWVLVRDPTGRREPQAFMSTNTELEPTQIIAYFVRRWQIEVTFAETRAHLGVETQRQWNGNAIIRTTPSLLALYSLVTLWAGDVLSQSTRPYAAAWYRKTDLTFTDAIGAVRLVLWSDDLYRHSPSNLEMHKIPPGRLVRMAQALCFAA</sequence>
<dbReference type="Proteomes" id="UP000199205">
    <property type="component" value="Unassembled WGS sequence"/>
</dbReference>
<dbReference type="AlphaFoldDB" id="A0A1C3XK36"/>
<dbReference type="RefSeq" id="WP_004126092.1">
    <property type="nucleotide sequence ID" value="NZ_FMAF01000028.1"/>
</dbReference>
<feature type="domain" description="Transposase IS701-like DDE" evidence="1">
    <location>
        <begin position="36"/>
        <end position="284"/>
    </location>
</feature>